<keyword evidence="3" id="KW-1185">Reference proteome</keyword>
<dbReference type="EMBL" id="CP011797">
    <property type="protein sequence ID" value="ATX76450.1"/>
    <property type="molecule type" value="Genomic_DNA"/>
</dbReference>
<name>A0A2K8KNS3_9GAMM</name>
<feature type="transmembrane region" description="Helical" evidence="1">
    <location>
        <begin position="43"/>
        <end position="69"/>
    </location>
</feature>
<evidence type="ECO:0000313" key="3">
    <source>
        <dbReference type="Proteomes" id="UP000229757"/>
    </source>
</evidence>
<feature type="transmembrane region" description="Helical" evidence="1">
    <location>
        <begin position="12"/>
        <end position="37"/>
    </location>
</feature>
<dbReference type="Pfam" id="PF11911">
    <property type="entry name" value="DUF3429"/>
    <property type="match status" value="1"/>
</dbReference>
<proteinExistence type="predicted"/>
<sequence length="178" mass="18934">MVEQVPPATKRYPLTSLLGDLGVLPFVLLAGLMVQAALSGLGWYSAVLFGLSAAQGFMAYSAVILSFLAGALWERSRLAQSDGPTGQARALILLSNLVALVAWSCLLLFSVAPNIMILTICLLALSYISLLWVERSSQAFSSTRALFGGSYESMRLRITLIVVSGHLLVAAVMVAELA</sequence>
<dbReference type="RefSeq" id="WP_100256789.1">
    <property type="nucleotide sequence ID" value="NZ_CP011797.1"/>
</dbReference>
<organism evidence="2 3">
    <name type="scientific">Reinekea forsetii</name>
    <dbReference type="NCBI Taxonomy" id="1336806"/>
    <lineage>
        <taxon>Bacteria</taxon>
        <taxon>Pseudomonadati</taxon>
        <taxon>Pseudomonadota</taxon>
        <taxon>Gammaproteobacteria</taxon>
        <taxon>Oceanospirillales</taxon>
        <taxon>Saccharospirillaceae</taxon>
        <taxon>Reinekea</taxon>
    </lineage>
</organism>
<dbReference type="KEGG" id="rfo:REIFOR_01304"/>
<evidence type="ECO:0000313" key="2">
    <source>
        <dbReference type="EMBL" id="ATX76450.1"/>
    </source>
</evidence>
<evidence type="ECO:0000256" key="1">
    <source>
        <dbReference type="SAM" id="Phobius"/>
    </source>
</evidence>
<keyword evidence="1" id="KW-0812">Transmembrane</keyword>
<reference evidence="2 3" key="1">
    <citation type="journal article" date="2017" name="Environ. Microbiol.">
        <title>Genomic and physiological analyses of 'Reinekea forsetii' reveal a versatile opportunistic lifestyle during spring algae blooms.</title>
        <authorList>
            <person name="Avci B."/>
            <person name="Hahnke R.L."/>
            <person name="Chafee M."/>
            <person name="Fischer T."/>
            <person name="Gruber-Vodicka H."/>
            <person name="Tegetmeyer H.E."/>
            <person name="Harder J."/>
            <person name="Fuchs B.M."/>
            <person name="Amann R.I."/>
            <person name="Teeling H."/>
        </authorList>
    </citation>
    <scope>NUCLEOTIDE SEQUENCE [LARGE SCALE GENOMIC DNA]</scope>
    <source>
        <strain evidence="2 3">Hel1_31_D35</strain>
    </source>
</reference>
<keyword evidence="1" id="KW-1133">Transmembrane helix</keyword>
<dbReference type="Proteomes" id="UP000229757">
    <property type="component" value="Chromosome"/>
</dbReference>
<accession>A0A2K8KNS3</accession>
<protein>
    <submittedName>
        <fullName evidence="2">Conserved hypothetical membrane protein</fullName>
    </submittedName>
</protein>
<feature type="transmembrane region" description="Helical" evidence="1">
    <location>
        <begin position="90"/>
        <end position="109"/>
    </location>
</feature>
<dbReference type="AlphaFoldDB" id="A0A2K8KNS3"/>
<feature type="transmembrane region" description="Helical" evidence="1">
    <location>
        <begin position="154"/>
        <end position="175"/>
    </location>
</feature>
<dbReference type="InterPro" id="IPR021836">
    <property type="entry name" value="DUF3429"/>
</dbReference>
<keyword evidence="1" id="KW-0472">Membrane</keyword>
<feature type="transmembrane region" description="Helical" evidence="1">
    <location>
        <begin position="115"/>
        <end position="133"/>
    </location>
</feature>
<dbReference type="OrthoDB" id="8591832at2"/>
<gene>
    <name evidence="2" type="ORF">REIFOR_01304</name>
</gene>